<feature type="binding site" evidence="16">
    <location>
        <position position="632"/>
    </location>
    <ligand>
        <name>[4Fe-4S] cluster</name>
        <dbReference type="ChEBI" id="CHEBI:49883"/>
    </ligand>
</feature>
<dbReference type="FunFam" id="3.50.50.60:FF:000033">
    <property type="entry name" value="Nitrite reductase [NAD(P)H], large subunit"/>
    <property type="match status" value="1"/>
</dbReference>
<dbReference type="InterPro" id="IPR007419">
    <property type="entry name" value="BFD-like_2Fe2S-bd_dom"/>
</dbReference>
<keyword evidence="11 16" id="KW-0408">Iron</keyword>
<dbReference type="SUPFAM" id="SSF56014">
    <property type="entry name" value="Nitrite and sulphite reductase 4Fe-4S domain-like"/>
    <property type="match status" value="1"/>
</dbReference>
<evidence type="ECO:0000259" key="20">
    <source>
        <dbReference type="Pfam" id="PF07992"/>
    </source>
</evidence>
<evidence type="ECO:0000313" key="22">
    <source>
        <dbReference type="EMBL" id="MCP8968541.1"/>
    </source>
</evidence>
<evidence type="ECO:0000256" key="9">
    <source>
        <dbReference type="ARBA" id="ARBA00022827"/>
    </source>
</evidence>
<dbReference type="Gene3D" id="3.30.413.10">
    <property type="entry name" value="Sulfite Reductase Hemoprotein, domain 1"/>
    <property type="match status" value="1"/>
</dbReference>
<dbReference type="AlphaFoldDB" id="A0AA41X412"/>
<dbReference type="InterPro" id="IPR016156">
    <property type="entry name" value="FAD/NAD-linked_Rdtase_dimer_sf"/>
</dbReference>
<evidence type="ECO:0000256" key="14">
    <source>
        <dbReference type="ARBA" id="ARBA00034078"/>
    </source>
</evidence>
<dbReference type="InterPro" id="IPR045854">
    <property type="entry name" value="NO2/SO3_Rdtase_4Fe4S_sf"/>
</dbReference>
<comment type="cofactor">
    <cofactor evidence="16">
        <name>[4Fe-4S] cluster</name>
        <dbReference type="ChEBI" id="CHEBI:49883"/>
    </cofactor>
    <text evidence="16">Binds 1 [4Fe-4S] cluster per subunit.</text>
</comment>
<feature type="domain" description="Nitrite/Sulfite reductase ferredoxin-like" evidence="18">
    <location>
        <begin position="553"/>
        <end position="614"/>
    </location>
</feature>
<dbReference type="FunFam" id="1.10.10.1100:FF:000002">
    <property type="entry name" value="Nitrite reductase large subunit"/>
    <property type="match status" value="1"/>
</dbReference>
<dbReference type="PRINTS" id="PR00411">
    <property type="entry name" value="PNDRDTASEI"/>
</dbReference>
<dbReference type="Proteomes" id="UP001156102">
    <property type="component" value="Unassembled WGS sequence"/>
</dbReference>
<dbReference type="InterPro" id="IPR052034">
    <property type="entry name" value="NasD-like"/>
</dbReference>
<proteinExistence type="inferred from homology"/>
<evidence type="ECO:0000256" key="2">
    <source>
        <dbReference type="ARBA" id="ARBA00005096"/>
    </source>
</evidence>
<dbReference type="GO" id="GO:0042128">
    <property type="term" value="P:nitrate assimilation"/>
    <property type="evidence" value="ECO:0007669"/>
    <property type="project" value="UniProtKB-UniRule"/>
</dbReference>
<feature type="binding site" evidence="16">
    <location>
        <position position="638"/>
    </location>
    <ligand>
        <name>[4Fe-4S] cluster</name>
        <dbReference type="ChEBI" id="CHEBI:49883"/>
    </ligand>
</feature>
<feature type="domain" description="NADH-rubredoxin oxidoreductase C-terminal" evidence="21">
    <location>
        <begin position="317"/>
        <end position="384"/>
    </location>
</feature>
<dbReference type="EMBL" id="JANCLT010000003">
    <property type="protein sequence ID" value="MCP8968541.1"/>
    <property type="molecule type" value="Genomic_DNA"/>
</dbReference>
<gene>
    <name evidence="22" type="primary">nirB</name>
    <name evidence="22" type="ORF">NK662_08305</name>
</gene>
<dbReference type="SUPFAM" id="SSF51905">
    <property type="entry name" value="FAD/NAD(P)-binding domain"/>
    <property type="match status" value="2"/>
</dbReference>
<dbReference type="SUPFAM" id="SSF55124">
    <property type="entry name" value="Nitrite/Sulfite reductase N-terminal domain-like"/>
    <property type="match status" value="1"/>
</dbReference>
<evidence type="ECO:0000256" key="11">
    <source>
        <dbReference type="ARBA" id="ARBA00023004"/>
    </source>
</evidence>
<dbReference type="InterPro" id="IPR041854">
    <property type="entry name" value="BFD-like_2Fe2S-bd_dom_sf"/>
</dbReference>
<dbReference type="RefSeq" id="WP_254758445.1">
    <property type="nucleotide sequence ID" value="NZ_JANCLT010000003.1"/>
</dbReference>
<evidence type="ECO:0000256" key="3">
    <source>
        <dbReference type="ARBA" id="ARBA00010429"/>
    </source>
</evidence>
<evidence type="ECO:0000256" key="8">
    <source>
        <dbReference type="ARBA" id="ARBA00022723"/>
    </source>
</evidence>
<keyword evidence="6 15" id="KW-0285">Flavoprotein</keyword>
<dbReference type="InterPro" id="IPR006067">
    <property type="entry name" value="NO2/SO3_Rdtase_4Fe4S_dom"/>
</dbReference>
<protein>
    <submittedName>
        <fullName evidence="22">Nitrite reductase large subunit NirB</fullName>
    </submittedName>
</protein>
<dbReference type="GO" id="GO:0051537">
    <property type="term" value="F:2 iron, 2 sulfur cluster binding"/>
    <property type="evidence" value="ECO:0007669"/>
    <property type="project" value="UniProtKB-KW"/>
</dbReference>
<keyword evidence="8 16" id="KW-0479">Metal-binding</keyword>
<evidence type="ECO:0000256" key="16">
    <source>
        <dbReference type="PIRSR" id="PIRSR037149-1"/>
    </source>
</evidence>
<dbReference type="InterPro" id="IPR023753">
    <property type="entry name" value="FAD/NAD-binding_dom"/>
</dbReference>
<dbReference type="PRINTS" id="PR00368">
    <property type="entry name" value="FADPNR"/>
</dbReference>
<feature type="domain" description="FAD/NAD(P)-binding" evidence="20">
    <location>
        <begin position="5"/>
        <end position="279"/>
    </location>
</feature>
<evidence type="ECO:0000259" key="18">
    <source>
        <dbReference type="Pfam" id="PF03460"/>
    </source>
</evidence>
<comment type="similarity">
    <text evidence="3">Belongs to the nitrite and sulfite reductase 4Fe-4S domain family.</text>
</comment>
<evidence type="ECO:0000256" key="7">
    <source>
        <dbReference type="ARBA" id="ARBA00022714"/>
    </source>
</evidence>
<dbReference type="InterPro" id="IPR036188">
    <property type="entry name" value="FAD/NAD-bd_sf"/>
</dbReference>
<dbReference type="Pfam" id="PF03460">
    <property type="entry name" value="NIR_SIR_ferr"/>
    <property type="match status" value="1"/>
</dbReference>
<dbReference type="Gene3D" id="1.10.10.1100">
    <property type="entry name" value="BFD-like [2Fe-2S]-binding domain"/>
    <property type="match status" value="1"/>
</dbReference>
<reference evidence="22" key="1">
    <citation type="submission" date="2022-07" db="EMBL/GenBank/DDBJ databases">
        <authorList>
            <person name="Li W.-J."/>
            <person name="Deng Q.-Q."/>
        </authorList>
    </citation>
    <scope>NUCLEOTIDE SEQUENCE</scope>
    <source>
        <strain evidence="22">SYSU M60031</strain>
    </source>
</reference>
<dbReference type="InterPro" id="IPR041575">
    <property type="entry name" value="Rubredoxin_C"/>
</dbReference>
<dbReference type="CDD" id="cd19943">
    <property type="entry name" value="NirB_Fer2_BFD-like_1"/>
    <property type="match status" value="1"/>
</dbReference>
<dbReference type="Pfam" id="PF18267">
    <property type="entry name" value="Rubredoxin_C"/>
    <property type="match status" value="1"/>
</dbReference>
<evidence type="ECO:0000256" key="4">
    <source>
        <dbReference type="ARBA" id="ARBA00022485"/>
    </source>
</evidence>
<comment type="cofactor">
    <cofactor evidence="1 15">
        <name>FAD</name>
        <dbReference type="ChEBI" id="CHEBI:57692"/>
    </cofactor>
</comment>
<comment type="caution">
    <text evidence="22">The sequence shown here is derived from an EMBL/GenBank/DDBJ whole genome shotgun (WGS) entry which is preliminary data.</text>
</comment>
<evidence type="ECO:0000259" key="19">
    <source>
        <dbReference type="Pfam" id="PF04324"/>
    </source>
</evidence>
<evidence type="ECO:0000259" key="21">
    <source>
        <dbReference type="Pfam" id="PF18267"/>
    </source>
</evidence>
<dbReference type="GO" id="GO:0046872">
    <property type="term" value="F:metal ion binding"/>
    <property type="evidence" value="ECO:0007669"/>
    <property type="project" value="UniProtKB-KW"/>
</dbReference>
<comment type="cofactor">
    <cofactor evidence="14">
        <name>[2Fe-2S] cluster</name>
        <dbReference type="ChEBI" id="CHEBI:190135"/>
    </cofactor>
</comment>
<feature type="binding site" description="axial binding residue" evidence="16">
    <location>
        <position position="676"/>
    </location>
    <ligand>
        <name>siroheme</name>
        <dbReference type="ChEBI" id="CHEBI:60052"/>
    </ligand>
    <ligandPart>
        <name>Fe</name>
        <dbReference type="ChEBI" id="CHEBI:18248"/>
    </ligandPart>
</feature>
<comment type="cofactor">
    <cofactor evidence="16">
        <name>siroheme</name>
        <dbReference type="ChEBI" id="CHEBI:60052"/>
    </cofactor>
    <text evidence="16">Binds 1 siroheme per subunit.</text>
</comment>
<keyword evidence="23" id="KW-1185">Reference proteome</keyword>
<evidence type="ECO:0000313" key="23">
    <source>
        <dbReference type="Proteomes" id="UP001156102"/>
    </source>
</evidence>
<evidence type="ECO:0000256" key="12">
    <source>
        <dbReference type="ARBA" id="ARBA00023014"/>
    </source>
</evidence>
<keyword evidence="7" id="KW-0001">2Fe-2S</keyword>
<dbReference type="InterPro" id="IPR012744">
    <property type="entry name" value="Nitri_red_NirB"/>
</dbReference>
<dbReference type="Pfam" id="PF07992">
    <property type="entry name" value="Pyr_redox_2"/>
    <property type="match status" value="1"/>
</dbReference>
<keyword evidence="10" id="KW-0560">Oxidoreductase</keyword>
<keyword evidence="4 16" id="KW-0004">4Fe-4S</keyword>
<dbReference type="NCBIfam" id="TIGR02374">
    <property type="entry name" value="nitri_red_nirB"/>
    <property type="match status" value="1"/>
</dbReference>
<evidence type="ECO:0000256" key="1">
    <source>
        <dbReference type="ARBA" id="ARBA00001974"/>
    </source>
</evidence>
<dbReference type="CDD" id="cd19944">
    <property type="entry name" value="NirB_Fer2_BFD-like_2"/>
    <property type="match status" value="1"/>
</dbReference>
<keyword evidence="13 15" id="KW-0534">Nitrate assimilation</keyword>
<accession>A0AA41X412</accession>
<dbReference type="InterPro" id="IPR017121">
    <property type="entry name" value="Nitrite_Rdtase_lsu"/>
</dbReference>
<dbReference type="PRINTS" id="PR00397">
    <property type="entry name" value="SIROHAEM"/>
</dbReference>
<keyword evidence="5 16" id="KW-0349">Heme</keyword>
<evidence type="ECO:0000256" key="5">
    <source>
        <dbReference type="ARBA" id="ARBA00022617"/>
    </source>
</evidence>
<feature type="domain" description="BFD-like [2Fe-2S]-binding" evidence="19">
    <location>
        <begin position="415"/>
        <end position="464"/>
    </location>
</feature>
<feature type="domain" description="Nitrite/sulphite reductase 4Fe-4S" evidence="17">
    <location>
        <begin position="623"/>
        <end position="760"/>
    </location>
</feature>
<dbReference type="PANTHER" id="PTHR43809">
    <property type="entry name" value="NITRITE REDUCTASE (NADH) LARGE SUBUNIT"/>
    <property type="match status" value="1"/>
</dbReference>
<dbReference type="Gene3D" id="3.90.480.10">
    <property type="entry name" value="Sulfite Reductase Hemoprotein,Domain 2"/>
    <property type="match status" value="1"/>
</dbReference>
<dbReference type="InterPro" id="IPR036136">
    <property type="entry name" value="Nit/Sulf_reduc_fer-like_dom_sf"/>
</dbReference>
<name>A0AA41X412_9BACI</name>
<feature type="binding site" evidence="16">
    <location>
        <position position="676"/>
    </location>
    <ligand>
        <name>[4Fe-4S] cluster</name>
        <dbReference type="ChEBI" id="CHEBI:49883"/>
    </ligand>
</feature>
<comment type="pathway">
    <text evidence="2">Nitrogen metabolism; nitrate reduction (assimilation).</text>
</comment>
<evidence type="ECO:0000256" key="10">
    <source>
        <dbReference type="ARBA" id="ARBA00023002"/>
    </source>
</evidence>
<dbReference type="GO" id="GO:0050661">
    <property type="term" value="F:NADP binding"/>
    <property type="evidence" value="ECO:0007669"/>
    <property type="project" value="UniProtKB-UniRule"/>
</dbReference>
<dbReference type="GO" id="GO:0050660">
    <property type="term" value="F:flavin adenine dinucleotide binding"/>
    <property type="evidence" value="ECO:0007669"/>
    <property type="project" value="UniProtKB-UniRule"/>
</dbReference>
<dbReference type="InterPro" id="IPR006066">
    <property type="entry name" value="NO2/SO3_Rdtase_FeS/sirohaem_BS"/>
</dbReference>
<evidence type="ECO:0000256" key="15">
    <source>
        <dbReference type="PIRNR" id="PIRNR037149"/>
    </source>
</evidence>
<dbReference type="Pfam" id="PF04324">
    <property type="entry name" value="Fer2_BFD"/>
    <property type="match status" value="2"/>
</dbReference>
<dbReference type="Gene3D" id="3.30.390.30">
    <property type="match status" value="1"/>
</dbReference>
<keyword evidence="9 15" id="KW-0274">FAD</keyword>
<dbReference type="GO" id="GO:0051539">
    <property type="term" value="F:4 iron, 4 sulfur cluster binding"/>
    <property type="evidence" value="ECO:0007669"/>
    <property type="project" value="UniProtKB-KW"/>
</dbReference>
<feature type="domain" description="BFD-like [2Fe-2S]-binding" evidence="19">
    <location>
        <begin position="478"/>
        <end position="527"/>
    </location>
</feature>
<dbReference type="Pfam" id="PF01077">
    <property type="entry name" value="NIR_SIR"/>
    <property type="match status" value="1"/>
</dbReference>
<organism evidence="22 23">
    <name type="scientific">Ectobacillus ponti</name>
    <dbReference type="NCBI Taxonomy" id="2961894"/>
    <lineage>
        <taxon>Bacteria</taxon>
        <taxon>Bacillati</taxon>
        <taxon>Bacillota</taxon>
        <taxon>Bacilli</taxon>
        <taxon>Bacillales</taxon>
        <taxon>Bacillaceae</taxon>
        <taxon>Ectobacillus</taxon>
    </lineage>
</organism>
<dbReference type="InterPro" id="IPR005117">
    <property type="entry name" value="NiRdtase/SiRdtase_haem-b_fer"/>
</dbReference>
<dbReference type="PANTHER" id="PTHR43809:SF1">
    <property type="entry name" value="NITRITE REDUCTASE (NADH) LARGE SUBUNIT"/>
    <property type="match status" value="1"/>
</dbReference>
<sequence length="799" mass="88085">MSKQRLVMIGNGMAGVRCMEEILKRDGERFDITIFGDEPYPNYNRIQLSNILQGKTKQDEIMMNDWSWYEENGITLYTNERVTEINREQKTVVSEAGRVVAYDVLLMATGSSAFILPVPGHQLPGVTGFRTIDDCNMMIQTAGDYKKAVVIGGGLLGLEAARGLLNLGMEVEVVHLMPHLMEVQLDAPAGELLKKDLEAQGMKFLMEKKTAEILGHERVTGLRFDDGTETSCDLVVMAVGIRPNTQLAKAAGLAVNRGIVVNDYMETSDPSIFAVGECNEHNGLTYGLVAPLYEQAVVLADHICDKGTAGYHGSVLSTQLKVSGCDLFSAGQIYEDDDTKAIAAKDDVAGTYKKVLVRDNKIAGIVLYGDVSDSNRLFRIMKQGADISEYTKASILHKGNEEEELSVASMPAEEVICGCNGVTKGAIVQAVLENDLKTFEQVKSCTKAGGSCGKCKPLVVQVLEHTLGGAVQEEKLGICECTKLDRDELVEAIKNMGLKTAKEVRNVLGWKHEEGCAKCRPALNFYLGMIWPQEHEDEKQSRLVNERMHANIQKDGTYSVIPRMYGGVTDVQQLRKLADVAEKYNVPLIKLTGGQRLGLFGVKKEDLPAVWEELGMPSGYAYGKTLRTVKTCVGAAFCRFGTQDSMSLGIALEKMFEGVDTPHKVKMGVSACPRSCVESGVKDFGVIGVENGFQIYIGGNGGTEVKEAKHLCTLATQEEVLRLAGAFVQYYRETGKYLERTAPWMERLGFEHIKEVMMDEARVAELYARYEQVAAKYREPWAEVLEKPELHALYEVKHV</sequence>
<dbReference type="GO" id="GO:0098809">
    <property type="term" value="F:nitrite reductase activity"/>
    <property type="evidence" value="ECO:0007669"/>
    <property type="project" value="InterPro"/>
</dbReference>
<feature type="binding site" evidence="16">
    <location>
        <position position="672"/>
    </location>
    <ligand>
        <name>[4Fe-4S] cluster</name>
        <dbReference type="ChEBI" id="CHEBI:49883"/>
    </ligand>
</feature>
<dbReference type="Gene3D" id="3.50.50.60">
    <property type="entry name" value="FAD/NAD(P)-binding domain"/>
    <property type="match status" value="2"/>
</dbReference>
<evidence type="ECO:0000256" key="13">
    <source>
        <dbReference type="ARBA" id="ARBA00023063"/>
    </source>
</evidence>
<evidence type="ECO:0000259" key="17">
    <source>
        <dbReference type="Pfam" id="PF01077"/>
    </source>
</evidence>
<evidence type="ECO:0000256" key="6">
    <source>
        <dbReference type="ARBA" id="ARBA00022630"/>
    </source>
</evidence>
<keyword evidence="12 16" id="KW-0411">Iron-sulfur</keyword>
<dbReference type="PIRSF" id="PIRSF037149">
    <property type="entry name" value="NirB"/>
    <property type="match status" value="1"/>
</dbReference>
<dbReference type="GO" id="GO:0020037">
    <property type="term" value="F:heme binding"/>
    <property type="evidence" value="ECO:0007669"/>
    <property type="project" value="InterPro"/>
</dbReference>